<protein>
    <submittedName>
        <fullName evidence="2">Uncharacterized protein</fullName>
    </submittedName>
</protein>
<organism evidence="2">
    <name type="scientific">Tetraselmis sp. GSL018</name>
    <dbReference type="NCBI Taxonomy" id="582737"/>
    <lineage>
        <taxon>Eukaryota</taxon>
        <taxon>Viridiplantae</taxon>
        <taxon>Chlorophyta</taxon>
        <taxon>core chlorophytes</taxon>
        <taxon>Chlorodendrophyceae</taxon>
        <taxon>Chlorodendrales</taxon>
        <taxon>Chlorodendraceae</taxon>
        <taxon>Tetraselmis</taxon>
    </lineage>
</organism>
<evidence type="ECO:0000313" key="2">
    <source>
        <dbReference type="EMBL" id="JAC67335.1"/>
    </source>
</evidence>
<feature type="non-terminal residue" evidence="2">
    <location>
        <position position="56"/>
    </location>
</feature>
<dbReference type="EMBL" id="GBEZ01019188">
    <property type="protein sequence ID" value="JAC67335.1"/>
    <property type="molecule type" value="Transcribed_RNA"/>
</dbReference>
<reference evidence="2" key="1">
    <citation type="submission" date="2014-05" db="EMBL/GenBank/DDBJ databases">
        <title>The transcriptome of the halophilic microalga Tetraselmis sp. GSL018 isolated from the Great Salt Lake, Utah.</title>
        <authorList>
            <person name="Jinkerson R.E."/>
            <person name="D'Adamo S."/>
            <person name="Posewitz M.C."/>
        </authorList>
    </citation>
    <scope>NUCLEOTIDE SEQUENCE</scope>
    <source>
        <strain evidence="2">GSL018</strain>
    </source>
</reference>
<feature type="compositionally biased region" description="Basic and acidic residues" evidence="1">
    <location>
        <begin position="30"/>
        <end position="56"/>
    </location>
</feature>
<feature type="compositionally biased region" description="Polar residues" evidence="1">
    <location>
        <begin position="1"/>
        <end position="20"/>
    </location>
</feature>
<feature type="region of interest" description="Disordered" evidence="1">
    <location>
        <begin position="1"/>
        <end position="56"/>
    </location>
</feature>
<evidence type="ECO:0000256" key="1">
    <source>
        <dbReference type="SAM" id="MobiDB-lite"/>
    </source>
</evidence>
<gene>
    <name evidence="2" type="ORF">TSPGSL018_11426</name>
</gene>
<sequence>MALGNTPSAPETAELPQSPTGIVYAAKFSARSERTGDNKGTDRGAEDGRGWGERRG</sequence>
<name>A0A061R9H3_9CHLO</name>
<proteinExistence type="predicted"/>
<accession>A0A061R9H3</accession>
<dbReference type="AlphaFoldDB" id="A0A061R9H3"/>